<protein>
    <recommendedName>
        <fullName evidence="9">Protein EARLY HEADING DATE 2</fullName>
    </recommendedName>
    <alternativeName>
        <fullName evidence="10">Protein RICE INDETERMINATE 1</fullName>
    </alternativeName>
</protein>
<dbReference type="InterPro" id="IPR055186">
    <property type="entry name" value="C2H2-2nd_BIRD-IDD"/>
</dbReference>
<evidence type="ECO:0000256" key="7">
    <source>
        <dbReference type="ARBA" id="ARBA00023163"/>
    </source>
</evidence>
<keyword evidence="5" id="KW-0805">Transcription regulation</keyword>
<name>A0A2T7EXX2_9POAL</name>
<dbReference type="EMBL" id="CM009750">
    <property type="protein sequence ID" value="PUZ72669.1"/>
    <property type="molecule type" value="Genomic_DNA"/>
</dbReference>
<comment type="function">
    <text evidence="8">Transcription activator that acts as a flowering master switch in both long and short days, independently of the circadian clock. Promotes flowering upstream of HD1 by up-regulating FTL1, FTL4, FTL5, FTL6, EHD1, HD3A and RFT1. Seems to repress FTL11 expression. May recognize the consensus motif 5'-TTTGTCGTAAT-3' in target gene promoters.</text>
</comment>
<dbReference type="InterPro" id="IPR031140">
    <property type="entry name" value="IDD1-16"/>
</dbReference>
<evidence type="ECO:0000256" key="12">
    <source>
        <dbReference type="SAM" id="MobiDB-lite"/>
    </source>
</evidence>
<dbReference type="Proteomes" id="UP000244336">
    <property type="component" value="Chromosome 2"/>
</dbReference>
<evidence type="ECO:0000256" key="3">
    <source>
        <dbReference type="ARBA" id="ARBA00022771"/>
    </source>
</evidence>
<evidence type="ECO:0000313" key="15">
    <source>
        <dbReference type="Proteomes" id="UP000244336"/>
    </source>
</evidence>
<dbReference type="PANTHER" id="PTHR10593:SF29">
    <property type="entry name" value="OS07G0581366 PROTEIN"/>
    <property type="match status" value="1"/>
</dbReference>
<dbReference type="Gramene" id="PUZ72669">
    <property type="protein sequence ID" value="PUZ72669"/>
    <property type="gene ID" value="GQ55_2G413000"/>
</dbReference>
<sequence length="793" mass="87164">MTPHPTEPEAGPEQAAPAPEAALPLAAAAPAPVKKKRNLPGTPDPDAEVIALSPGTLLATNRFVCEVCGKGFQRDQNLQLHRRGHNLPWRLRQRGPGAAPPRRRVYVCPEPGCVHHSPARALGDLTGIKKHFCRKHGEKRWACPRCGKRYAVQADLKAHAKTCGTREYRCDCGTLFTRRDSFVTHRAFCGALVEETGRVLAPPSPRPPDLEAEEDVDKDKEKGHEEEENEDSAVAAEQPQRVEAPMPEAPQRIPLPPPLPQEPLRRPSPPPLPKEPLCRPSPPPLPKELLRRPSPPPLPKEPPRGPSPPPLPKELPRRPTPPPLPKEPQLFPSPLPFPLEQRPVVAVVPNVDDPEVVAETTVAAKLEDEADQDEDTCFQEADRYKEAELEVSNLMDKDTPMLPCFLPSPSEAIGTDGSSTTCGAGGSVSNSIAPSTTTNTFAGLFASATTSTTSQSRSLRDLIGVDPTFLCLAIGAPSSLFPQTSASNPGTFAAPPAPHMSATALLQKAAEVGASQSSSSFLKEFGLASSSTSSPPSKQPPHGRFTENSALPWHHRSNQHMEMERHRNHQHREMESSSQPWHHRSTQQMEMEHHRNNQQREMESSSQRWHHHRSDQQMGMERHRSDQQMDMERHRSNQQMQMESSTHRWPHHRSNQQMEVSNQQMQMESSTQRWAHHRSSQQMEVMERHHRSGRQMERESRAMLSGGLGLGLAYESGNSGLPDLMMGPSPLFGPKPATLDFLGLGIGGTMGGSTANGGLPALMVGGELDMGPSAQVPAPWEDAKRKTNGRTIL</sequence>
<dbReference type="PROSITE" id="PS50157">
    <property type="entry name" value="ZINC_FINGER_C2H2_2"/>
    <property type="match status" value="2"/>
</dbReference>
<feature type="compositionally biased region" description="Basic and acidic residues" evidence="12">
    <location>
        <begin position="590"/>
        <end position="603"/>
    </location>
</feature>
<evidence type="ECO:0000256" key="2">
    <source>
        <dbReference type="ARBA" id="ARBA00022737"/>
    </source>
</evidence>
<dbReference type="SMART" id="SM00355">
    <property type="entry name" value="ZnF_C2H2"/>
    <property type="match status" value="3"/>
</dbReference>
<keyword evidence="2" id="KW-0677">Repeat</keyword>
<dbReference type="InterPro" id="IPR036236">
    <property type="entry name" value="Znf_C2H2_sf"/>
</dbReference>
<organism evidence="14 15">
    <name type="scientific">Panicum hallii var. hallii</name>
    <dbReference type="NCBI Taxonomy" id="1504633"/>
    <lineage>
        <taxon>Eukaryota</taxon>
        <taxon>Viridiplantae</taxon>
        <taxon>Streptophyta</taxon>
        <taxon>Embryophyta</taxon>
        <taxon>Tracheophyta</taxon>
        <taxon>Spermatophyta</taxon>
        <taxon>Magnoliopsida</taxon>
        <taxon>Liliopsida</taxon>
        <taxon>Poales</taxon>
        <taxon>Poaceae</taxon>
        <taxon>PACMAD clade</taxon>
        <taxon>Panicoideae</taxon>
        <taxon>Panicodae</taxon>
        <taxon>Paniceae</taxon>
        <taxon>Panicinae</taxon>
        <taxon>Panicum</taxon>
        <taxon>Panicum sect. Panicum</taxon>
    </lineage>
</organism>
<evidence type="ECO:0000256" key="1">
    <source>
        <dbReference type="ARBA" id="ARBA00022723"/>
    </source>
</evidence>
<evidence type="ECO:0000256" key="8">
    <source>
        <dbReference type="ARBA" id="ARBA00059785"/>
    </source>
</evidence>
<evidence type="ECO:0000256" key="6">
    <source>
        <dbReference type="ARBA" id="ARBA00023159"/>
    </source>
</evidence>
<dbReference type="PROSITE" id="PS00028">
    <property type="entry name" value="ZINC_FINGER_C2H2_1"/>
    <property type="match status" value="1"/>
</dbReference>
<dbReference type="Pfam" id="PF22996">
    <property type="entry name" value="C2H2-2nd_BIRD-IDD"/>
    <property type="match status" value="1"/>
</dbReference>
<evidence type="ECO:0000256" key="5">
    <source>
        <dbReference type="ARBA" id="ARBA00023015"/>
    </source>
</evidence>
<feature type="domain" description="C2H2-type" evidence="13">
    <location>
        <begin position="141"/>
        <end position="169"/>
    </location>
</feature>
<feature type="region of interest" description="Disordered" evidence="12">
    <location>
        <begin position="198"/>
        <end position="337"/>
    </location>
</feature>
<keyword evidence="15" id="KW-1185">Reference proteome</keyword>
<feature type="compositionally biased region" description="Pro residues" evidence="12">
    <location>
        <begin position="253"/>
        <end position="286"/>
    </location>
</feature>
<gene>
    <name evidence="14" type="ORF">GQ55_2G413000</name>
</gene>
<feature type="region of interest" description="Disordered" evidence="12">
    <location>
        <begin position="1"/>
        <end position="47"/>
    </location>
</feature>
<feature type="compositionally biased region" description="Pro residues" evidence="12">
    <location>
        <begin position="293"/>
        <end position="337"/>
    </location>
</feature>
<keyword evidence="7" id="KW-0804">Transcription</keyword>
<proteinExistence type="predicted"/>
<dbReference type="GO" id="GO:0005634">
    <property type="term" value="C:nucleus"/>
    <property type="evidence" value="ECO:0007669"/>
    <property type="project" value="TreeGrafter"/>
</dbReference>
<accession>A0A2T7EXX2</accession>
<reference evidence="14 15" key="1">
    <citation type="submission" date="2018-04" db="EMBL/GenBank/DDBJ databases">
        <title>WGS assembly of Panicum hallii var. hallii HAL2.</title>
        <authorList>
            <person name="Lovell J."/>
            <person name="Jenkins J."/>
            <person name="Lowry D."/>
            <person name="Mamidi S."/>
            <person name="Sreedasyam A."/>
            <person name="Weng X."/>
            <person name="Barry K."/>
            <person name="Bonette J."/>
            <person name="Campitelli B."/>
            <person name="Daum C."/>
            <person name="Gordon S."/>
            <person name="Gould B."/>
            <person name="Lipzen A."/>
            <person name="MacQueen A."/>
            <person name="Palacio-Mejia J."/>
            <person name="Plott C."/>
            <person name="Shakirov E."/>
            <person name="Shu S."/>
            <person name="Yoshinaga Y."/>
            <person name="Zane M."/>
            <person name="Rokhsar D."/>
            <person name="Grimwood J."/>
            <person name="Schmutz J."/>
            <person name="Juenger T."/>
        </authorList>
    </citation>
    <scope>NUCLEOTIDE SEQUENCE [LARGE SCALE GENOMIC DNA]</scope>
    <source>
        <strain evidence="15">cv. HAL2</strain>
    </source>
</reference>
<dbReference type="PANTHER" id="PTHR10593">
    <property type="entry name" value="SERINE/THREONINE-PROTEIN KINASE RIO"/>
    <property type="match status" value="1"/>
</dbReference>
<keyword evidence="4" id="KW-0862">Zinc</keyword>
<keyword evidence="3 11" id="KW-0863">Zinc-finger</keyword>
<dbReference type="FunFam" id="3.30.160.60:FF:000554">
    <property type="entry name" value="protein indeterminate-domain 12-like"/>
    <property type="match status" value="1"/>
</dbReference>
<feature type="compositionally biased region" description="Basic and acidic residues" evidence="12">
    <location>
        <begin position="559"/>
        <end position="575"/>
    </location>
</feature>
<evidence type="ECO:0000256" key="11">
    <source>
        <dbReference type="PROSITE-ProRule" id="PRU00042"/>
    </source>
</evidence>
<dbReference type="SUPFAM" id="SSF57667">
    <property type="entry name" value="beta-beta-alpha zinc fingers"/>
    <property type="match status" value="1"/>
</dbReference>
<dbReference type="Pfam" id="PF00096">
    <property type="entry name" value="zf-C2H2"/>
    <property type="match status" value="1"/>
</dbReference>
<dbReference type="AlphaFoldDB" id="A0A2T7EXX2"/>
<feature type="domain" description="C2H2-type" evidence="13">
    <location>
        <begin position="63"/>
        <end position="85"/>
    </location>
</feature>
<evidence type="ECO:0000313" key="14">
    <source>
        <dbReference type="EMBL" id="PUZ72669.1"/>
    </source>
</evidence>
<dbReference type="OrthoDB" id="5428132at2759"/>
<dbReference type="InterPro" id="IPR055185">
    <property type="entry name" value="C2CH-4th_BIRD-IDD"/>
</dbReference>
<dbReference type="FunFam" id="3.30.160.60:FF:000131">
    <property type="entry name" value="protein indeterminate-domain 5, chloroplastic-like"/>
    <property type="match status" value="1"/>
</dbReference>
<keyword evidence="1" id="KW-0479">Metal-binding</keyword>
<dbReference type="Gene3D" id="3.30.160.60">
    <property type="entry name" value="Classic Zinc Finger"/>
    <property type="match status" value="2"/>
</dbReference>
<evidence type="ECO:0000256" key="10">
    <source>
        <dbReference type="ARBA" id="ARBA00083437"/>
    </source>
</evidence>
<dbReference type="Pfam" id="PF22995">
    <property type="entry name" value="C2CH-3rd_BIRD-IDD"/>
    <property type="match status" value="1"/>
</dbReference>
<feature type="compositionally biased region" description="Low complexity" evidence="12">
    <location>
        <begin position="8"/>
        <end position="32"/>
    </location>
</feature>
<dbReference type="Pfam" id="PF22992">
    <property type="entry name" value="C2CH-4th_BIRD-IDD"/>
    <property type="match status" value="1"/>
</dbReference>
<feature type="region of interest" description="Disordered" evidence="12">
    <location>
        <begin position="773"/>
        <end position="793"/>
    </location>
</feature>
<evidence type="ECO:0000259" key="13">
    <source>
        <dbReference type="PROSITE" id="PS50157"/>
    </source>
</evidence>
<evidence type="ECO:0000256" key="4">
    <source>
        <dbReference type="ARBA" id="ARBA00022833"/>
    </source>
</evidence>
<dbReference type="GO" id="GO:0008270">
    <property type="term" value="F:zinc ion binding"/>
    <property type="evidence" value="ECO:0007669"/>
    <property type="project" value="UniProtKB-KW"/>
</dbReference>
<dbReference type="InterPro" id="IPR013087">
    <property type="entry name" value="Znf_C2H2_type"/>
</dbReference>
<dbReference type="STRING" id="1504633.A0A2T7EXX2"/>
<keyword evidence="6" id="KW-0010">Activator</keyword>
<dbReference type="InterPro" id="IPR055187">
    <property type="entry name" value="C2CH-3rd_BIRD-IDD"/>
</dbReference>
<evidence type="ECO:0000256" key="9">
    <source>
        <dbReference type="ARBA" id="ARBA00072973"/>
    </source>
</evidence>
<dbReference type="GO" id="GO:0003700">
    <property type="term" value="F:DNA-binding transcription factor activity"/>
    <property type="evidence" value="ECO:0007669"/>
    <property type="project" value="TreeGrafter"/>
</dbReference>
<feature type="region of interest" description="Disordered" evidence="12">
    <location>
        <begin position="527"/>
        <end position="621"/>
    </location>
</feature>